<accession>A0A1C3JW01</accession>
<dbReference type="RefSeq" id="WP_067038750.1">
    <property type="nucleotide sequence ID" value="NZ_FLRA01000037.1"/>
</dbReference>
<organism evidence="1 4">
    <name type="scientific">Marinomonas gallaica</name>
    <dbReference type="NCBI Taxonomy" id="1806667"/>
    <lineage>
        <taxon>Bacteria</taxon>
        <taxon>Pseudomonadati</taxon>
        <taxon>Pseudomonadota</taxon>
        <taxon>Gammaproteobacteria</taxon>
        <taxon>Oceanospirillales</taxon>
        <taxon>Oceanospirillaceae</taxon>
        <taxon>Marinomonas</taxon>
    </lineage>
</organism>
<dbReference type="EC" id="5.-.-.-" evidence="1"/>
<protein>
    <submittedName>
        <fullName evidence="1">D-erythro-7,8-dihydroneopterin triphosphate epimerase</fullName>
        <ecNumber evidence="1">5.-.-.-</ecNumber>
    </submittedName>
</protein>
<evidence type="ECO:0000313" key="2">
    <source>
        <dbReference type="EMBL" id="SBT22913.1"/>
    </source>
</evidence>
<proteinExistence type="predicted"/>
<evidence type="ECO:0000313" key="4">
    <source>
        <dbReference type="Proteomes" id="UP000092871"/>
    </source>
</evidence>
<evidence type="ECO:0000313" key="1">
    <source>
        <dbReference type="EMBL" id="SBT19411.1"/>
    </source>
</evidence>
<dbReference type="Proteomes" id="UP000092871">
    <property type="component" value="Unassembled WGS sequence"/>
</dbReference>
<dbReference type="EMBL" id="FLRA01000037">
    <property type="protein sequence ID" value="SBT19411.1"/>
    <property type="molecule type" value="Genomic_DNA"/>
</dbReference>
<gene>
    <name evidence="1" type="primary">folX</name>
    <name evidence="1" type="ORF">MGA5115_03576</name>
    <name evidence="2" type="ORF">MGA5116_03543</name>
</gene>
<keyword evidence="1" id="KW-0413">Isomerase</keyword>
<dbReference type="AlphaFoldDB" id="A0A1C3JW01"/>
<dbReference type="Proteomes" id="UP000092840">
    <property type="component" value="Unassembled WGS sequence"/>
</dbReference>
<keyword evidence="3" id="KW-1185">Reference proteome</keyword>
<reference evidence="2 3" key="2">
    <citation type="submission" date="2016-06" db="EMBL/GenBank/DDBJ databases">
        <authorList>
            <person name="Rodrigo-Torres L."/>
            <person name="Arahal D.R."/>
        </authorList>
    </citation>
    <scope>NUCLEOTIDE SEQUENCE [LARGE SCALE GENOMIC DNA]</scope>
    <source>
        <strain evidence="2 3">CECT 5116</strain>
    </source>
</reference>
<name>A0A1C3JW01_9GAMM</name>
<dbReference type="GO" id="GO:0016853">
    <property type="term" value="F:isomerase activity"/>
    <property type="evidence" value="ECO:0007669"/>
    <property type="project" value="UniProtKB-KW"/>
</dbReference>
<dbReference type="OrthoDB" id="1121389at2"/>
<reference evidence="1 4" key="1">
    <citation type="submission" date="2016-06" db="EMBL/GenBank/DDBJ databases">
        <authorList>
            <person name="Kjaerup R.B."/>
            <person name="Dalgaard T.S."/>
            <person name="Juul-Madsen H.R."/>
        </authorList>
    </citation>
    <scope>NUCLEOTIDE SEQUENCE [LARGE SCALE GENOMIC DNA]</scope>
    <source>
        <strain evidence="1 4">CECT 5115</strain>
    </source>
</reference>
<evidence type="ECO:0000313" key="3">
    <source>
        <dbReference type="Proteomes" id="UP000092840"/>
    </source>
</evidence>
<dbReference type="EMBL" id="FLRB01000036">
    <property type="protein sequence ID" value="SBT22913.1"/>
    <property type="molecule type" value="Genomic_DNA"/>
</dbReference>
<sequence length="62" mass="6999">MSHAAAQIRIKDLRLRTYIGGSEEETHNLQDVAPNEYPSEAVKPHALRFADAVSFRLAKHKI</sequence>